<dbReference type="AlphaFoldDB" id="A0A2P8D7M3"/>
<gene>
    <name evidence="2" type="ORF">B0I18_102205</name>
</gene>
<sequence>MMKPLFFIMALSGSIAAIAQQTASSPLTLSGYLETYYTYDAAKPGNNTRPAFIYSHNRGQEINVNLAFVKAAYRTEGIRAALAVAAGTYMNANYAAEPGVLKNLYEANAGVKLSRKHDIWLDAGLFASHIGWESAVGKDCWTLSRSLAAENSPYFETGVKAGYTTDNGKWFFSLLLLNGWQRIQRVDGNRTPAFGTQVTYKPNTAITLNSSTFIGSDKADSVKQMRYFHDLYVIIQVTKRLGLIAAFDIGAEQKQAGASAMHTWYTPALIVKYAITPRAAIAARVAYFDDRNAVIIATGTPHGFRTWEYSANFDYALSANALWRVEIRNLDSKDRIFTGAGDRPGKNNLAFSTALAISF</sequence>
<dbReference type="Pfam" id="PF07642">
    <property type="entry name" value="BBP2"/>
    <property type="match status" value="1"/>
</dbReference>
<keyword evidence="3" id="KW-1185">Reference proteome</keyword>
<name>A0A2P8D7M3_9BACT</name>
<feature type="chain" id="PRO_5015150269" evidence="1">
    <location>
        <begin position="20"/>
        <end position="359"/>
    </location>
</feature>
<dbReference type="EMBL" id="PYGD01000002">
    <property type="protein sequence ID" value="PSK93235.1"/>
    <property type="molecule type" value="Genomic_DNA"/>
</dbReference>
<evidence type="ECO:0000313" key="3">
    <source>
        <dbReference type="Proteomes" id="UP000240572"/>
    </source>
</evidence>
<protein>
    <submittedName>
        <fullName evidence="2">Putative OmpL-like beta-barrel porin-2</fullName>
    </submittedName>
</protein>
<evidence type="ECO:0000256" key="1">
    <source>
        <dbReference type="SAM" id="SignalP"/>
    </source>
</evidence>
<keyword evidence="1" id="KW-0732">Signal</keyword>
<dbReference type="SUPFAM" id="SSF56935">
    <property type="entry name" value="Porins"/>
    <property type="match status" value="1"/>
</dbReference>
<dbReference type="InterPro" id="IPR011486">
    <property type="entry name" value="BBP2"/>
</dbReference>
<dbReference type="RefSeq" id="WP_106522254.1">
    <property type="nucleotide sequence ID" value="NZ_PYGD01000002.1"/>
</dbReference>
<feature type="signal peptide" evidence="1">
    <location>
        <begin position="1"/>
        <end position="19"/>
    </location>
</feature>
<dbReference type="OrthoDB" id="103154at2"/>
<evidence type="ECO:0000313" key="2">
    <source>
        <dbReference type="EMBL" id="PSK93235.1"/>
    </source>
</evidence>
<proteinExistence type="predicted"/>
<organism evidence="2 3">
    <name type="scientific">Taibaiella chishuiensis</name>
    <dbReference type="NCBI Taxonomy" id="1434707"/>
    <lineage>
        <taxon>Bacteria</taxon>
        <taxon>Pseudomonadati</taxon>
        <taxon>Bacteroidota</taxon>
        <taxon>Chitinophagia</taxon>
        <taxon>Chitinophagales</taxon>
        <taxon>Chitinophagaceae</taxon>
        <taxon>Taibaiella</taxon>
    </lineage>
</organism>
<reference evidence="2 3" key="1">
    <citation type="submission" date="2018-03" db="EMBL/GenBank/DDBJ databases">
        <title>Genomic Encyclopedia of Type Strains, Phase III (KMG-III): the genomes of soil and plant-associated and newly described type strains.</title>
        <authorList>
            <person name="Whitman W."/>
        </authorList>
    </citation>
    <scope>NUCLEOTIDE SEQUENCE [LARGE SCALE GENOMIC DNA]</scope>
    <source>
        <strain evidence="2 3">CGMCC 1.12700</strain>
    </source>
</reference>
<comment type="caution">
    <text evidence="2">The sequence shown here is derived from an EMBL/GenBank/DDBJ whole genome shotgun (WGS) entry which is preliminary data.</text>
</comment>
<dbReference type="Proteomes" id="UP000240572">
    <property type="component" value="Unassembled WGS sequence"/>
</dbReference>
<accession>A0A2P8D7M3</accession>